<name>G8R0W5_OWEHD</name>
<dbReference type="KEGG" id="oho:Oweho_0621"/>
<reference evidence="12 13" key="1">
    <citation type="journal article" date="2012" name="Stand. Genomic Sci.">
        <title>Genome sequence of the orange-pigmented seawater bacterium Owenweeksia hongkongensis type strain (UST20020801(T)).</title>
        <authorList>
            <person name="Riedel T."/>
            <person name="Held B."/>
            <person name="Nolan M."/>
            <person name="Lucas S."/>
            <person name="Lapidus A."/>
            <person name="Tice H."/>
            <person name="Del Rio T.G."/>
            <person name="Cheng J.F."/>
            <person name="Han C."/>
            <person name="Tapia R."/>
            <person name="Goodwin L.A."/>
            <person name="Pitluck S."/>
            <person name="Liolios K."/>
            <person name="Mavromatis K."/>
            <person name="Pagani I."/>
            <person name="Ivanova N."/>
            <person name="Mikhailova N."/>
            <person name="Pati A."/>
            <person name="Chen A."/>
            <person name="Palaniappan K."/>
            <person name="Rohde M."/>
            <person name="Tindall B.J."/>
            <person name="Detter J.C."/>
            <person name="Goker M."/>
            <person name="Woyke T."/>
            <person name="Bristow J."/>
            <person name="Eisen J.A."/>
            <person name="Markowitz V."/>
            <person name="Hugenholtz P."/>
            <person name="Klenk H.P."/>
            <person name="Kyrpides N.C."/>
        </authorList>
    </citation>
    <scope>NUCLEOTIDE SEQUENCE</scope>
    <source>
        <strain evidence="13">DSM 17368 / JCM 12287 / NRRL B-23963</strain>
    </source>
</reference>
<dbReference type="NCBIfam" id="NF004231">
    <property type="entry name" value="PRK05679.1"/>
    <property type="match status" value="1"/>
</dbReference>
<keyword evidence="6 7" id="KW-0664">Pyridoxine biosynthesis</keyword>
<evidence type="ECO:0000256" key="2">
    <source>
        <dbReference type="ARBA" id="ARBA00011738"/>
    </source>
</evidence>
<evidence type="ECO:0000313" key="12">
    <source>
        <dbReference type="EMBL" id="AEV31636.1"/>
    </source>
</evidence>
<dbReference type="InterPro" id="IPR011576">
    <property type="entry name" value="Pyridox_Oxase_N"/>
</dbReference>
<keyword evidence="3 7" id="KW-0285">Flavoprotein</keyword>
<feature type="binding site" evidence="7 8">
    <location>
        <position position="67"/>
    </location>
    <ligand>
        <name>substrate</name>
    </ligand>
</feature>
<dbReference type="EC" id="1.4.3.5" evidence="7"/>
<comment type="pathway">
    <text evidence="7">Cofactor metabolism; pyridoxal 5'-phosphate salvage; pyridoxal 5'-phosphate from pyridoxamine 5'-phosphate: step 1/1.</text>
</comment>
<keyword evidence="5 7" id="KW-0560">Oxidoreductase</keyword>
<dbReference type="Proteomes" id="UP000005631">
    <property type="component" value="Chromosome"/>
</dbReference>
<feature type="binding site" evidence="7 9">
    <location>
        <begin position="77"/>
        <end position="78"/>
    </location>
    <ligand>
        <name>FMN</name>
        <dbReference type="ChEBI" id="CHEBI:58210"/>
    </ligand>
</feature>
<evidence type="ECO:0000256" key="3">
    <source>
        <dbReference type="ARBA" id="ARBA00022630"/>
    </source>
</evidence>
<comment type="catalytic activity">
    <reaction evidence="7">
        <text>pyridoxamine 5'-phosphate + O2 + H2O = pyridoxal 5'-phosphate + H2O2 + NH4(+)</text>
        <dbReference type="Rhea" id="RHEA:15817"/>
        <dbReference type="ChEBI" id="CHEBI:15377"/>
        <dbReference type="ChEBI" id="CHEBI:15379"/>
        <dbReference type="ChEBI" id="CHEBI:16240"/>
        <dbReference type="ChEBI" id="CHEBI:28938"/>
        <dbReference type="ChEBI" id="CHEBI:58451"/>
        <dbReference type="ChEBI" id="CHEBI:597326"/>
        <dbReference type="EC" id="1.4.3.5"/>
    </reaction>
</comment>
<comment type="cofactor">
    <cofactor evidence="7 9">
        <name>FMN</name>
        <dbReference type="ChEBI" id="CHEBI:58210"/>
    </cofactor>
    <text evidence="7 9">Binds 1 FMN per subunit.</text>
</comment>
<feature type="binding site" evidence="7 9">
    <location>
        <begin position="62"/>
        <end position="67"/>
    </location>
    <ligand>
        <name>FMN</name>
        <dbReference type="ChEBI" id="CHEBI:58210"/>
    </ligand>
</feature>
<organism evidence="12 13">
    <name type="scientific">Owenweeksia hongkongensis (strain DSM 17368 / CIP 108786 / JCM 12287 / NRRL B-23963 / UST20020801)</name>
    <dbReference type="NCBI Taxonomy" id="926562"/>
    <lineage>
        <taxon>Bacteria</taxon>
        <taxon>Pseudomonadati</taxon>
        <taxon>Bacteroidota</taxon>
        <taxon>Flavobacteriia</taxon>
        <taxon>Flavobacteriales</taxon>
        <taxon>Owenweeksiaceae</taxon>
        <taxon>Owenweeksia</taxon>
    </lineage>
</organism>
<dbReference type="Pfam" id="PF01243">
    <property type="entry name" value="PNPOx_N"/>
    <property type="match status" value="1"/>
</dbReference>
<keyword evidence="13" id="KW-1185">Reference proteome</keyword>
<evidence type="ECO:0000256" key="7">
    <source>
        <dbReference type="HAMAP-Rule" id="MF_01629"/>
    </source>
</evidence>
<dbReference type="NCBIfam" id="TIGR00558">
    <property type="entry name" value="pdxH"/>
    <property type="match status" value="1"/>
</dbReference>
<feature type="binding site" evidence="7 8">
    <location>
        <position position="124"/>
    </location>
    <ligand>
        <name>substrate</name>
    </ligand>
</feature>
<evidence type="ECO:0000313" key="13">
    <source>
        <dbReference type="Proteomes" id="UP000005631"/>
    </source>
</evidence>
<dbReference type="PANTHER" id="PTHR10851">
    <property type="entry name" value="PYRIDOXINE-5-PHOSPHATE OXIDASE"/>
    <property type="match status" value="1"/>
</dbReference>
<feature type="binding site" evidence="7 8">
    <location>
        <begin position="191"/>
        <end position="193"/>
    </location>
    <ligand>
        <name>substrate</name>
    </ligand>
</feature>
<proteinExistence type="inferred from homology"/>
<dbReference type="InterPro" id="IPR019740">
    <property type="entry name" value="Pyridox_Oxase_CS"/>
</dbReference>
<evidence type="ECO:0000256" key="5">
    <source>
        <dbReference type="ARBA" id="ARBA00023002"/>
    </source>
</evidence>
<dbReference type="InterPro" id="IPR012349">
    <property type="entry name" value="Split_barrel_FMN-bd"/>
</dbReference>
<dbReference type="GO" id="GO:0008615">
    <property type="term" value="P:pyridoxine biosynthetic process"/>
    <property type="evidence" value="ECO:0007669"/>
    <property type="project" value="UniProtKB-UniRule"/>
</dbReference>
<comment type="caution">
    <text evidence="7">Lacks conserved residue(s) required for the propagation of feature annotation.</text>
</comment>
<comment type="pathway">
    <text evidence="7">Cofactor metabolism; pyridoxal 5'-phosphate salvage; pyridoxal 5'-phosphate from pyridoxine 5'-phosphate: step 1/1.</text>
</comment>
<feature type="binding site" evidence="7 9">
    <location>
        <position position="195"/>
    </location>
    <ligand>
        <name>FMN</name>
        <dbReference type="ChEBI" id="CHEBI:58210"/>
    </ligand>
</feature>
<comment type="similarity">
    <text evidence="1 7">Belongs to the pyridoxamine 5'-phosphate oxidase family.</text>
</comment>
<evidence type="ECO:0000259" key="11">
    <source>
        <dbReference type="Pfam" id="PF10590"/>
    </source>
</evidence>
<dbReference type="PIRSF" id="PIRSF000190">
    <property type="entry name" value="Pyd_amn-ph_oxd"/>
    <property type="match status" value="1"/>
</dbReference>
<dbReference type="FunFam" id="2.30.110.10:FF:000020">
    <property type="entry name" value="PNPO isoform 11"/>
    <property type="match status" value="1"/>
</dbReference>
<feature type="binding site" evidence="7 8">
    <location>
        <position position="132"/>
    </location>
    <ligand>
        <name>substrate</name>
    </ligand>
</feature>
<dbReference type="Pfam" id="PF10590">
    <property type="entry name" value="PNP_phzG_C"/>
    <property type="match status" value="1"/>
</dbReference>
<gene>
    <name evidence="7" type="primary">pdxH</name>
    <name evidence="12" type="ordered locus">Oweho_0621</name>
</gene>
<dbReference type="PANTHER" id="PTHR10851:SF0">
    <property type="entry name" value="PYRIDOXINE-5'-PHOSPHATE OXIDASE"/>
    <property type="match status" value="1"/>
</dbReference>
<evidence type="ECO:0000259" key="10">
    <source>
        <dbReference type="Pfam" id="PF01243"/>
    </source>
</evidence>
<accession>G8R0W5</accession>
<feature type="binding site" evidence="7 9">
    <location>
        <position position="185"/>
    </location>
    <ligand>
        <name>FMN</name>
        <dbReference type="ChEBI" id="CHEBI:58210"/>
    </ligand>
</feature>
<dbReference type="eggNOG" id="COG0259">
    <property type="taxonomic scope" value="Bacteria"/>
</dbReference>
<evidence type="ECO:0000256" key="4">
    <source>
        <dbReference type="ARBA" id="ARBA00022643"/>
    </source>
</evidence>
<dbReference type="InterPro" id="IPR000659">
    <property type="entry name" value="Pyridox_Oxase"/>
</dbReference>
<dbReference type="UniPathway" id="UPA01068">
    <property type="reaction ID" value="UER00304"/>
</dbReference>
<evidence type="ECO:0000256" key="6">
    <source>
        <dbReference type="ARBA" id="ARBA00023096"/>
    </source>
</evidence>
<feature type="binding site" evidence="8">
    <location>
        <begin position="9"/>
        <end position="12"/>
    </location>
    <ligand>
        <name>substrate</name>
    </ligand>
</feature>
<feature type="binding site" evidence="7 9">
    <location>
        <position position="84"/>
    </location>
    <ligand>
        <name>FMN</name>
        <dbReference type="ChEBI" id="CHEBI:58210"/>
    </ligand>
</feature>
<feature type="binding site" evidence="7 9">
    <location>
        <begin position="141"/>
        <end position="142"/>
    </location>
    <ligand>
        <name>FMN</name>
        <dbReference type="ChEBI" id="CHEBI:58210"/>
    </ligand>
</feature>
<dbReference type="PROSITE" id="PS01064">
    <property type="entry name" value="PYRIDOX_OXIDASE"/>
    <property type="match status" value="1"/>
</dbReference>
<keyword evidence="4 7" id="KW-0288">FMN</keyword>
<dbReference type="GO" id="GO:0004733">
    <property type="term" value="F:pyridoxamine phosphate oxidase activity"/>
    <property type="evidence" value="ECO:0007669"/>
    <property type="project" value="UniProtKB-UniRule"/>
</dbReference>
<sequence length="213" mass="24831">MSKELQNTRKDYTQSILDEHHVSNNPVEQFARWYSEYITTQAIDPNAMTLSTINSAGKPTSRIVLLKGITKGGFEFYTNYESNKGKEMESNPWVCLNFFWPELERQVRIEGKVEKVSAEESDAYFNSRPLGSRVGAWASPQSQVLESREVLEERLRKYALEMTEDVTRPPHWGGYRVIPNLIEFWQGRASRLHDRLRYTLQENGQWQINRLAP</sequence>
<feature type="binding site" evidence="7 9">
    <location>
        <position position="106"/>
    </location>
    <ligand>
        <name>FMN</name>
        <dbReference type="ChEBI" id="CHEBI:58210"/>
    </ligand>
</feature>
<dbReference type="EMBL" id="CP003156">
    <property type="protein sequence ID" value="AEV31636.1"/>
    <property type="molecule type" value="Genomic_DNA"/>
</dbReference>
<dbReference type="AlphaFoldDB" id="G8R0W5"/>
<comment type="function">
    <text evidence="7">Catalyzes the oxidation of either pyridoxine 5'-phosphate (PNP) or pyridoxamine 5'-phosphate (PMP) into pyridoxal 5'-phosphate (PLP).</text>
</comment>
<comment type="catalytic activity">
    <reaction evidence="7">
        <text>pyridoxine 5'-phosphate + O2 = pyridoxal 5'-phosphate + H2O2</text>
        <dbReference type="Rhea" id="RHEA:15149"/>
        <dbReference type="ChEBI" id="CHEBI:15379"/>
        <dbReference type="ChEBI" id="CHEBI:16240"/>
        <dbReference type="ChEBI" id="CHEBI:58589"/>
        <dbReference type="ChEBI" id="CHEBI:597326"/>
        <dbReference type="EC" id="1.4.3.5"/>
    </reaction>
</comment>
<dbReference type="Gene3D" id="2.30.110.10">
    <property type="entry name" value="Electron Transport, Fmn-binding Protein, Chain A"/>
    <property type="match status" value="1"/>
</dbReference>
<feature type="domain" description="Pyridoxamine 5'-phosphate oxidase N-terminal" evidence="10">
    <location>
        <begin position="44"/>
        <end position="154"/>
    </location>
</feature>
<evidence type="ECO:0000256" key="8">
    <source>
        <dbReference type="PIRSR" id="PIRSR000190-1"/>
    </source>
</evidence>
<dbReference type="SUPFAM" id="SSF50475">
    <property type="entry name" value="FMN-binding split barrel"/>
    <property type="match status" value="1"/>
</dbReference>
<dbReference type="PATRIC" id="fig|926562.3.peg.634"/>
<dbReference type="RefSeq" id="WP_014200997.1">
    <property type="nucleotide sequence ID" value="NC_016599.1"/>
</dbReference>
<feature type="domain" description="Pyridoxine 5'-phosphate oxidase dimerisation C-terminal" evidence="11">
    <location>
        <begin position="172"/>
        <end position="213"/>
    </location>
</feature>
<dbReference type="GO" id="GO:0010181">
    <property type="term" value="F:FMN binding"/>
    <property type="evidence" value="ECO:0007669"/>
    <property type="project" value="UniProtKB-UniRule"/>
</dbReference>
<dbReference type="STRING" id="926562.Oweho_0621"/>
<feature type="binding site" evidence="7 8">
    <location>
        <position position="128"/>
    </location>
    <ligand>
        <name>substrate</name>
    </ligand>
</feature>
<protein>
    <recommendedName>
        <fullName evidence="7">Pyridoxine/pyridoxamine 5'-phosphate oxidase</fullName>
        <ecNumber evidence="7">1.4.3.5</ecNumber>
    </recommendedName>
    <alternativeName>
        <fullName evidence="7">PNP/PMP oxidase</fullName>
        <shortName evidence="7">PNPOx</shortName>
    </alternativeName>
    <alternativeName>
        <fullName evidence="7">Pyridoxal 5'-phosphate synthase</fullName>
    </alternativeName>
</protein>
<evidence type="ECO:0000256" key="9">
    <source>
        <dbReference type="PIRSR" id="PIRSR000190-2"/>
    </source>
</evidence>
<evidence type="ECO:0000256" key="1">
    <source>
        <dbReference type="ARBA" id="ARBA00007301"/>
    </source>
</evidence>
<dbReference type="HOGENOM" id="CLU_032263_2_2_10"/>
<dbReference type="OrthoDB" id="9780392at2"/>
<dbReference type="HAMAP" id="MF_01629">
    <property type="entry name" value="PdxH"/>
    <property type="match status" value="1"/>
</dbReference>
<comment type="subunit">
    <text evidence="2 7">Homodimer.</text>
</comment>
<dbReference type="InterPro" id="IPR019576">
    <property type="entry name" value="Pyridoxamine_oxidase_dimer_C"/>
</dbReference>